<dbReference type="Proteomes" id="UP000654482">
    <property type="component" value="Unassembled WGS sequence"/>
</dbReference>
<reference evidence="2" key="1">
    <citation type="submission" date="2020-10" db="EMBL/GenBank/DDBJ databases">
        <authorList>
            <person name="Castelo-Branco R."/>
            <person name="Eusebio N."/>
            <person name="Adriana R."/>
            <person name="Vieira A."/>
            <person name="Brugerolle De Fraissinette N."/>
            <person name="Rezende De Castro R."/>
            <person name="Schneider M.P."/>
            <person name="Vasconcelos V."/>
            <person name="Leao P.N."/>
        </authorList>
    </citation>
    <scope>NUCLEOTIDE SEQUENCE</scope>
    <source>
        <strain evidence="2">LEGE 07157</strain>
    </source>
</reference>
<organism evidence="2 3">
    <name type="scientific">Lusitaniella coriacea LEGE 07157</name>
    <dbReference type="NCBI Taxonomy" id="945747"/>
    <lineage>
        <taxon>Bacteria</taxon>
        <taxon>Bacillati</taxon>
        <taxon>Cyanobacteriota</taxon>
        <taxon>Cyanophyceae</taxon>
        <taxon>Spirulinales</taxon>
        <taxon>Lusitaniellaceae</taxon>
        <taxon>Lusitaniella</taxon>
    </lineage>
</organism>
<dbReference type="EMBL" id="JADEWZ010000045">
    <property type="protein sequence ID" value="MBE9118372.1"/>
    <property type="molecule type" value="Genomic_DNA"/>
</dbReference>
<name>A0A8J7DZA8_9CYAN</name>
<sequence length="74" mass="8598">MAKKPIVYIAPVVLFVIFVAFGDQFLPKPLSTASVQTRTSINKFLLGLFPTRRPRDRNEERQKKIDQLEQEHTQ</sequence>
<feature type="compositionally biased region" description="Basic and acidic residues" evidence="1">
    <location>
        <begin position="56"/>
        <end position="74"/>
    </location>
</feature>
<feature type="region of interest" description="Disordered" evidence="1">
    <location>
        <begin position="52"/>
        <end position="74"/>
    </location>
</feature>
<protein>
    <submittedName>
        <fullName evidence="2">Uncharacterized protein</fullName>
    </submittedName>
</protein>
<accession>A0A8J7DZA8</accession>
<gene>
    <name evidence="2" type="ORF">IQ249_20990</name>
</gene>
<evidence type="ECO:0000256" key="1">
    <source>
        <dbReference type="SAM" id="MobiDB-lite"/>
    </source>
</evidence>
<evidence type="ECO:0000313" key="3">
    <source>
        <dbReference type="Proteomes" id="UP000654482"/>
    </source>
</evidence>
<keyword evidence="3" id="KW-1185">Reference proteome</keyword>
<dbReference type="RefSeq" id="WP_194031456.1">
    <property type="nucleotide sequence ID" value="NZ_JADEWZ010000045.1"/>
</dbReference>
<proteinExistence type="predicted"/>
<dbReference type="AlphaFoldDB" id="A0A8J7DZA8"/>
<evidence type="ECO:0000313" key="2">
    <source>
        <dbReference type="EMBL" id="MBE9118372.1"/>
    </source>
</evidence>
<comment type="caution">
    <text evidence="2">The sequence shown here is derived from an EMBL/GenBank/DDBJ whole genome shotgun (WGS) entry which is preliminary data.</text>
</comment>